<comment type="similarity">
    <text evidence="2">Belongs to the peptidase C19 family.</text>
</comment>
<dbReference type="SUPFAM" id="SSF54001">
    <property type="entry name" value="Cysteine proteinases"/>
    <property type="match status" value="1"/>
</dbReference>
<sequence>MRRGRKVLEAQRKRDRSGDFPGFFAGGCLKGEQGYLPTAERQNASRGQSAVSNHRSEDVSTSDSDGGRFFNLATKRYGGRRRDRGVRATPQLAHKKESLEQQKQPCDQLAVDGTATRDSFLSRNRQVAMRDERLSGAAGAPSTRFVMGAESSAFPLCKTSPEDKGVGAKLVDSSPVSEHSTRAKGHTSERGAVAYSAPVMDMSPRAAICPSVTKSNSVTSPSPLRTIHGGVSIDSGTAGRVQDGGDVCPSQPWNRCGASGCNNSLMHVSGTEDVGRELSVVQVPDVGTSATQTNITRERVTASQQACKVSKPPEPGKRFARSPPLNAAVSPGVNSYPSSHVFHHTPGDSAGSMTPISGKEYSCATTSPPMSPSRKPSGSDSLQALSPLPPITGIRRHCAEGELSPVSSSPYEERSARGFHHYAQAQYQQGRLMPVYPHGTMQYSGFSNAGSDCYACSVLTLLLRSPVFCHALSAAPPVGPSVANAKSCEAVVAASSWSGGAYGHHSNVTNETYPTQQRYASEPAVSLHQALSGFARLLEHPEKIQNGISMAPLRSLFPNVFFTGRQEDAHEFFLSIIDRLAEECKVALEKTDRAHGNDDSSPLRGDNAHSLPPCGDTADAAGEPSSRPAIDPARIWVNKLIHGKLLNIIRCRNEGCGHEIATEDPFINISVNLLNSEDSANANDGSPAPIGAAARYGTCTPPPSPVSPCGAPPVESPPTCCYDVQTLVMHSLRFTDLDEYVCDACGSSKGQRQGGCLLGAAPPLLVIQVKRFATTFSVATGARMSRDGTPVRVNEELVLAVLSDQEYDTVEKKFKPSVHAAELAARKQEKGEVVDETSVHINATRCVYRLRGVVRHLGRSLCAGHYVTNFATETLNEDQGKPAEDNAGKRDSVGSPDQTDSEWRSGATTRTWCVADDDRVSIISQNYTEGEGSNSTSCYLLLYEKVEEVQATCHVWQVIPHEAEM</sequence>
<protein>
    <recommendedName>
        <fullName evidence="3">ubiquitinyl hydrolase 1</fullName>
        <ecNumber evidence="3">3.4.19.12</ecNumber>
    </recommendedName>
</protein>
<dbReference type="GO" id="GO:0005829">
    <property type="term" value="C:cytosol"/>
    <property type="evidence" value="ECO:0007669"/>
    <property type="project" value="TreeGrafter"/>
</dbReference>
<reference evidence="10" key="1">
    <citation type="journal article" date="2012" name="Proc. Natl. Acad. Sci. U.S.A.">
        <title>Antigenic diversity is generated by distinct evolutionary mechanisms in African trypanosome species.</title>
        <authorList>
            <person name="Jackson A.P."/>
            <person name="Berry A."/>
            <person name="Aslett M."/>
            <person name="Allison H.C."/>
            <person name="Burton P."/>
            <person name="Vavrova-Anderson J."/>
            <person name="Brown R."/>
            <person name="Browne H."/>
            <person name="Corton N."/>
            <person name="Hauser H."/>
            <person name="Gamble J."/>
            <person name="Gilderthorp R."/>
            <person name="Marcello L."/>
            <person name="McQuillan J."/>
            <person name="Otto T.D."/>
            <person name="Quail M.A."/>
            <person name="Sanders M.J."/>
            <person name="van Tonder A."/>
            <person name="Ginger M.L."/>
            <person name="Field M.C."/>
            <person name="Barry J.D."/>
            <person name="Hertz-Fowler C."/>
            <person name="Berriman M."/>
        </authorList>
    </citation>
    <scope>NUCLEOTIDE SEQUENCE</scope>
    <source>
        <strain evidence="10">Y486</strain>
    </source>
</reference>
<feature type="region of interest" description="Disordered" evidence="8">
    <location>
        <begin position="876"/>
        <end position="907"/>
    </location>
</feature>
<keyword evidence="6 10" id="KW-0378">Hydrolase</keyword>
<feature type="region of interest" description="Disordered" evidence="8">
    <location>
        <begin position="165"/>
        <end position="187"/>
    </location>
</feature>
<name>G0TVK4_TRYVY</name>
<dbReference type="Gene3D" id="3.90.70.10">
    <property type="entry name" value="Cysteine proteinases"/>
    <property type="match status" value="1"/>
</dbReference>
<dbReference type="AlphaFoldDB" id="G0TVK4"/>
<proteinExistence type="inferred from homology"/>
<dbReference type="GO" id="GO:0016579">
    <property type="term" value="P:protein deubiquitination"/>
    <property type="evidence" value="ECO:0007669"/>
    <property type="project" value="InterPro"/>
</dbReference>
<dbReference type="InterPro" id="IPR018200">
    <property type="entry name" value="USP_CS"/>
</dbReference>
<dbReference type="InterPro" id="IPR038765">
    <property type="entry name" value="Papain-like_cys_pep_sf"/>
</dbReference>
<dbReference type="CDD" id="cd02257">
    <property type="entry name" value="Peptidase_C19"/>
    <property type="match status" value="1"/>
</dbReference>
<feature type="compositionally biased region" description="Polar residues" evidence="8">
    <location>
        <begin position="213"/>
        <end position="223"/>
    </location>
</feature>
<evidence type="ECO:0000256" key="5">
    <source>
        <dbReference type="ARBA" id="ARBA00022786"/>
    </source>
</evidence>
<evidence type="ECO:0000256" key="1">
    <source>
        <dbReference type="ARBA" id="ARBA00000707"/>
    </source>
</evidence>
<dbReference type="InterPro" id="IPR001394">
    <property type="entry name" value="Peptidase_C19_UCH"/>
</dbReference>
<organism evidence="10">
    <name type="scientific">Trypanosoma vivax (strain Y486)</name>
    <dbReference type="NCBI Taxonomy" id="1055687"/>
    <lineage>
        <taxon>Eukaryota</taxon>
        <taxon>Discoba</taxon>
        <taxon>Euglenozoa</taxon>
        <taxon>Kinetoplastea</taxon>
        <taxon>Metakinetoplastina</taxon>
        <taxon>Trypanosomatida</taxon>
        <taxon>Trypanosomatidae</taxon>
        <taxon>Trypanosoma</taxon>
        <taxon>Duttonella</taxon>
    </lineage>
</organism>
<feature type="region of interest" description="Disordered" evidence="8">
    <location>
        <begin position="1"/>
        <end position="105"/>
    </location>
</feature>
<dbReference type="GO" id="GO:0004843">
    <property type="term" value="F:cysteine-type deubiquitinase activity"/>
    <property type="evidence" value="ECO:0007669"/>
    <property type="project" value="UniProtKB-EC"/>
</dbReference>
<feature type="region of interest" description="Disordered" evidence="8">
    <location>
        <begin position="299"/>
        <end position="386"/>
    </location>
</feature>
<dbReference type="GO" id="GO:0005634">
    <property type="term" value="C:nucleus"/>
    <property type="evidence" value="ECO:0007669"/>
    <property type="project" value="TreeGrafter"/>
</dbReference>
<dbReference type="PROSITE" id="PS00973">
    <property type="entry name" value="USP_2"/>
    <property type="match status" value="1"/>
</dbReference>
<dbReference type="InterPro" id="IPR050164">
    <property type="entry name" value="Peptidase_C19"/>
</dbReference>
<evidence type="ECO:0000256" key="6">
    <source>
        <dbReference type="ARBA" id="ARBA00022801"/>
    </source>
</evidence>
<dbReference type="PANTHER" id="PTHR24006:SF758">
    <property type="entry name" value="UBIQUITIN CARBOXYL-TERMINAL HYDROLASE 36"/>
    <property type="match status" value="1"/>
</dbReference>
<dbReference type="PROSITE" id="PS50235">
    <property type="entry name" value="USP_3"/>
    <property type="match status" value="1"/>
</dbReference>
<keyword evidence="7" id="KW-0788">Thiol protease</keyword>
<dbReference type="EMBL" id="HE573021">
    <property type="protein sequence ID" value="CCC47970.1"/>
    <property type="molecule type" value="Genomic_DNA"/>
</dbReference>
<accession>G0TVK4</accession>
<evidence type="ECO:0000256" key="2">
    <source>
        <dbReference type="ARBA" id="ARBA00009085"/>
    </source>
</evidence>
<feature type="region of interest" description="Disordered" evidence="8">
    <location>
        <begin position="592"/>
        <end position="628"/>
    </location>
</feature>
<comment type="catalytic activity">
    <reaction evidence="1">
        <text>Thiol-dependent hydrolysis of ester, thioester, amide, peptide and isopeptide bonds formed by the C-terminal Gly of ubiquitin (a 76-residue protein attached to proteins as an intracellular targeting signal).</text>
        <dbReference type="EC" id="3.4.19.12"/>
    </reaction>
</comment>
<feature type="compositionally biased region" description="Polar residues" evidence="8">
    <location>
        <begin position="363"/>
        <end position="384"/>
    </location>
</feature>
<dbReference type="EC" id="3.4.19.12" evidence="3"/>
<evidence type="ECO:0000256" key="8">
    <source>
        <dbReference type="SAM" id="MobiDB-lite"/>
    </source>
</evidence>
<dbReference type="InterPro" id="IPR028889">
    <property type="entry name" value="USP"/>
</dbReference>
<keyword evidence="5" id="KW-0833">Ubl conjugation pathway</keyword>
<evidence type="ECO:0000259" key="9">
    <source>
        <dbReference type="PROSITE" id="PS50235"/>
    </source>
</evidence>
<evidence type="ECO:0000313" key="10">
    <source>
        <dbReference type="EMBL" id="CCC47970.1"/>
    </source>
</evidence>
<dbReference type="GO" id="GO:0006508">
    <property type="term" value="P:proteolysis"/>
    <property type="evidence" value="ECO:0007669"/>
    <property type="project" value="UniProtKB-KW"/>
</dbReference>
<evidence type="ECO:0000256" key="7">
    <source>
        <dbReference type="ARBA" id="ARBA00022807"/>
    </source>
</evidence>
<dbReference type="VEuPathDB" id="TriTrypDB:TvY486_0501800"/>
<feature type="compositionally biased region" description="Basic and acidic residues" evidence="8">
    <location>
        <begin position="1"/>
        <end position="18"/>
    </location>
</feature>
<dbReference type="Pfam" id="PF00443">
    <property type="entry name" value="UCH"/>
    <property type="match status" value="1"/>
</dbReference>
<dbReference type="PANTHER" id="PTHR24006">
    <property type="entry name" value="UBIQUITIN CARBOXYL-TERMINAL HYDROLASE"/>
    <property type="match status" value="1"/>
</dbReference>
<evidence type="ECO:0000256" key="4">
    <source>
        <dbReference type="ARBA" id="ARBA00022670"/>
    </source>
</evidence>
<evidence type="ECO:0000256" key="3">
    <source>
        <dbReference type="ARBA" id="ARBA00012759"/>
    </source>
</evidence>
<gene>
    <name evidence="10" type="ORF">TVY486_0501800</name>
</gene>
<keyword evidence="4" id="KW-0645">Protease</keyword>
<feature type="region of interest" description="Disordered" evidence="8">
    <location>
        <begin position="213"/>
        <end position="236"/>
    </location>
</feature>
<feature type="compositionally biased region" description="Polar residues" evidence="8">
    <location>
        <begin position="40"/>
        <end position="64"/>
    </location>
</feature>
<feature type="compositionally biased region" description="Basic and acidic residues" evidence="8">
    <location>
        <begin position="878"/>
        <end position="892"/>
    </location>
</feature>
<feature type="domain" description="USP" evidence="9">
    <location>
        <begin position="444"/>
        <end position="946"/>
    </location>
</feature>